<reference evidence="7" key="1">
    <citation type="submission" date="2011-01" db="EMBL/GenBank/DDBJ databases">
        <title>Complete sequence of chromosome of Mesorhizobium ciceri bv. biserrulae WSM1271.</title>
        <authorList>
            <person name="Lucas S."/>
            <person name="Copeland A."/>
            <person name="Lapidus A."/>
            <person name="Cheng J.-F."/>
            <person name="Goodwin L."/>
            <person name="Pitluck S."/>
            <person name="Teshima H."/>
            <person name="Detter J.C."/>
            <person name="Han C."/>
            <person name="Tapia R."/>
            <person name="Land M."/>
            <person name="Hauser L."/>
            <person name="Kyrpides N."/>
            <person name="Ivanova N."/>
            <person name="Nandasena K."/>
            <person name="Reeve W.G."/>
            <person name="Howieson J.G."/>
            <person name="O'Hara G."/>
            <person name="Tiwari R.P."/>
            <person name="Woyke T."/>
        </authorList>
    </citation>
    <scope>NUCLEOTIDE SEQUENCE [LARGE SCALE GENOMIC DNA]</scope>
    <source>
        <strain evidence="7">HAMBI 2942 / LMG 23838 / WSM1271</strain>
    </source>
</reference>
<dbReference type="OrthoDB" id="8283706at2"/>
<gene>
    <name evidence="6" type="ordered locus">Mesci_5605</name>
</gene>
<evidence type="ECO:0000256" key="4">
    <source>
        <dbReference type="SAM" id="MobiDB-lite"/>
    </source>
</evidence>
<dbReference type="InterPro" id="IPR003653">
    <property type="entry name" value="Peptidase_C48_C"/>
</dbReference>
<protein>
    <submittedName>
        <fullName evidence="6">Peptidase C48 SUMO/Sentrin/Ubl1</fullName>
    </submittedName>
</protein>
<evidence type="ECO:0000259" key="5">
    <source>
        <dbReference type="PROSITE" id="PS50600"/>
    </source>
</evidence>
<organism evidence="6 7">
    <name type="scientific">Mesorhizobium ciceri biovar biserrulae (strain HAMBI 2942 / LMG 23838 / WSM1271)</name>
    <dbReference type="NCBI Taxonomy" id="765698"/>
    <lineage>
        <taxon>Bacteria</taxon>
        <taxon>Pseudomonadati</taxon>
        <taxon>Pseudomonadota</taxon>
        <taxon>Alphaproteobacteria</taxon>
        <taxon>Hyphomicrobiales</taxon>
        <taxon>Phyllobacteriaceae</taxon>
        <taxon>Mesorhizobium</taxon>
    </lineage>
</organism>
<dbReference type="PANTHER" id="PTHR46468:SF1">
    <property type="entry name" value="SENTRIN-SPECIFIC PROTEASE 8"/>
    <property type="match status" value="1"/>
</dbReference>
<keyword evidence="2" id="KW-0378">Hydrolase</keyword>
<feature type="compositionally biased region" description="Basic and acidic residues" evidence="4">
    <location>
        <begin position="1051"/>
        <end position="1060"/>
    </location>
</feature>
<dbReference type="GO" id="GO:0019784">
    <property type="term" value="F:deNEDDylase activity"/>
    <property type="evidence" value="ECO:0007669"/>
    <property type="project" value="InterPro"/>
</dbReference>
<dbReference type="PATRIC" id="fig|765698.3.peg.6130"/>
<dbReference type="STRING" id="765698.Mesci_5605"/>
<keyword evidence="1" id="KW-0645">Protease</keyword>
<keyword evidence="3" id="KW-0788">Thiol protease</keyword>
<dbReference type="PANTHER" id="PTHR46468">
    <property type="entry name" value="SENTRIN-SPECIFIC PROTEASE 8"/>
    <property type="match status" value="1"/>
</dbReference>
<feature type="region of interest" description="Disordered" evidence="4">
    <location>
        <begin position="1010"/>
        <end position="1060"/>
    </location>
</feature>
<dbReference type="PROSITE" id="PS50600">
    <property type="entry name" value="ULP_PROTEASE"/>
    <property type="match status" value="1"/>
</dbReference>
<feature type="domain" description="Ubiquitin-like protease family profile" evidence="5">
    <location>
        <begin position="702"/>
        <end position="894"/>
    </location>
</feature>
<feature type="compositionally biased region" description="Polar residues" evidence="4">
    <location>
        <begin position="1016"/>
        <end position="1036"/>
    </location>
</feature>
<evidence type="ECO:0000256" key="3">
    <source>
        <dbReference type="ARBA" id="ARBA00022807"/>
    </source>
</evidence>
<dbReference type="HOGENOM" id="CLU_289320_0_0_5"/>
<dbReference type="AlphaFoldDB" id="E8TGI5"/>
<accession>E8TGI5</accession>
<dbReference type="KEGG" id="mci:Mesci_5605"/>
<dbReference type="GO" id="GO:0006508">
    <property type="term" value="P:proteolysis"/>
    <property type="evidence" value="ECO:0007669"/>
    <property type="project" value="UniProtKB-KW"/>
</dbReference>
<dbReference type="eggNOG" id="COG5160">
    <property type="taxonomic scope" value="Bacteria"/>
</dbReference>
<evidence type="ECO:0000256" key="2">
    <source>
        <dbReference type="ARBA" id="ARBA00022801"/>
    </source>
</evidence>
<dbReference type="EMBL" id="CP002447">
    <property type="protein sequence ID" value="ADV14698.1"/>
    <property type="molecule type" value="Genomic_DNA"/>
</dbReference>
<dbReference type="SUPFAM" id="SSF54001">
    <property type="entry name" value="Cysteine proteinases"/>
    <property type="match status" value="1"/>
</dbReference>
<sequence>MSVEQQVAEAFRPMFDDRADEAHNEGAVLRVEQGLRDVLHQEQNDQAAQPIVAASQQQIRPLSDALDQGNHRPQLVIVNGEHFTALWPAERLAALNARQAVALHQQPSQIGHSGGRVPMQPLMQRLAELPLAGLPVQGARAEHIRRMHVQAAPSAKFEAPSAAIGSSITVSFALPKGVSHGTQRVPQAMLSSSDRDGRLPDAGPARQVGIEQHVAAPRRSNPAPVAPRVRRDPSYRHVSDEHWNVIDKAIAQAADSQQGYSKSRLQAYTYSLRRLANHFGERGQANDLTNHQSLVDHLDTFFSDYPDMKPALNVLRAYHEPDYSVADRPVPAKADAHLLEQAAGDSGLASGTRVIYSRSLRKFSAALDKQGQTITGLDHDERAKIAESLYPDDRYLSYALERIRKADSYALAKANLSLFVDRADVVPTNTEALVRIEQGLLDALQEGQNDQAASSFFNNQSMPAGRDNLNTSMSDAFASSGWAGVQAAAPPVLAASQQQIQPLPDALDQGAHRAPRGVVTNNEHSTALWPAERLTALNTPQVVAFQQQPSQIGNSGGRVPMQPPMQQFGELPLAGVPVPGTGAEPIRRMQRAAPSARSEAPPAAIEDLIDLSSAVPNGFSHGTQRVPEAMLPFLNHHGLLPDADKPEWNFDIKGHGYTALMPEGGNAVWLVHRGAIREAAAAAVPARAPEPALPATQSDTYRGVPLVDLTTSSEAHIAALPSGSFNLPEGAVLGPDLLGDAHISRDYQLLAQSLQMHHPALAARTRLVDSLVSQQLRRHDRDPNPIVLSIYHQNDVAADFVFLPVNSGDPIATAENDGRNEHWSLLLVDRSDPDKAVAYHYDSIRRGDGLPYNDAPARELAARLEVTTVVTPAMALQNNGVDCGVFVVDGTRSLVERLANQDLPDPQRPLHLEALVPDRQALQNRLWQGRLPHELASPAEAFGAAGSQVRHAVLQAQQARQVAPASFERHVSRTRHAQAELTSALERSNRVNSGGVIINNEHYTALLTPAKRQRTENPQILSTGPQASAANTSSIRQDPDQARADLMTSYRSRERSDAGR</sequence>
<dbReference type="InterPro" id="IPR044613">
    <property type="entry name" value="Nep1/2-like"/>
</dbReference>
<dbReference type="InterPro" id="IPR038765">
    <property type="entry name" value="Papain-like_cys_pep_sf"/>
</dbReference>
<proteinExistence type="predicted"/>
<evidence type="ECO:0000313" key="6">
    <source>
        <dbReference type="EMBL" id="ADV14698.1"/>
    </source>
</evidence>
<evidence type="ECO:0000256" key="1">
    <source>
        <dbReference type="ARBA" id="ARBA00022670"/>
    </source>
</evidence>
<dbReference type="GO" id="GO:0008234">
    <property type="term" value="F:cysteine-type peptidase activity"/>
    <property type="evidence" value="ECO:0007669"/>
    <property type="project" value="UniProtKB-KW"/>
</dbReference>
<dbReference type="Proteomes" id="UP000007471">
    <property type="component" value="Chromosome"/>
</dbReference>
<name>E8TGI5_MESCW</name>
<dbReference type="GO" id="GO:0000338">
    <property type="term" value="P:protein deneddylation"/>
    <property type="evidence" value="ECO:0007669"/>
    <property type="project" value="TreeGrafter"/>
</dbReference>
<dbReference type="Gene3D" id="3.40.395.10">
    <property type="entry name" value="Adenoviral Proteinase, Chain A"/>
    <property type="match status" value="1"/>
</dbReference>
<evidence type="ECO:0000313" key="7">
    <source>
        <dbReference type="Proteomes" id="UP000007471"/>
    </source>
</evidence>